<feature type="region of interest" description="Disordered" evidence="1">
    <location>
        <begin position="1"/>
        <end position="24"/>
    </location>
</feature>
<dbReference type="RefSeq" id="WP_209971049.1">
    <property type="nucleotide sequence ID" value="NZ_JAGGLB010000004.1"/>
</dbReference>
<organism evidence="3 4">
    <name type="scientific">Paenibacillus eucommiae</name>
    <dbReference type="NCBI Taxonomy" id="1355755"/>
    <lineage>
        <taxon>Bacteria</taxon>
        <taxon>Bacillati</taxon>
        <taxon>Bacillota</taxon>
        <taxon>Bacilli</taxon>
        <taxon>Bacillales</taxon>
        <taxon>Paenibacillaceae</taxon>
        <taxon>Paenibacillus</taxon>
    </lineage>
</organism>
<keyword evidence="2" id="KW-1133">Transmembrane helix</keyword>
<evidence type="ECO:0000256" key="2">
    <source>
        <dbReference type="SAM" id="Phobius"/>
    </source>
</evidence>
<gene>
    <name evidence="3" type="ORF">J2Z66_001864</name>
</gene>
<protein>
    <recommendedName>
        <fullName evidence="5">DUF4129 domain-containing protein</fullName>
    </recommendedName>
</protein>
<feature type="transmembrane region" description="Helical" evidence="2">
    <location>
        <begin position="75"/>
        <end position="96"/>
    </location>
</feature>
<dbReference type="EMBL" id="JAGGLB010000004">
    <property type="protein sequence ID" value="MBP1990266.1"/>
    <property type="molecule type" value="Genomic_DNA"/>
</dbReference>
<feature type="transmembrane region" description="Helical" evidence="2">
    <location>
        <begin position="48"/>
        <end position="69"/>
    </location>
</feature>
<feature type="transmembrane region" description="Helical" evidence="2">
    <location>
        <begin position="311"/>
        <end position="332"/>
    </location>
</feature>
<evidence type="ECO:0008006" key="5">
    <source>
        <dbReference type="Google" id="ProtNLM"/>
    </source>
</evidence>
<feature type="compositionally biased region" description="Pro residues" evidence="1">
    <location>
        <begin position="279"/>
        <end position="292"/>
    </location>
</feature>
<evidence type="ECO:0000313" key="3">
    <source>
        <dbReference type="EMBL" id="MBP1990266.1"/>
    </source>
</evidence>
<sequence>MNPGKANDVSDADTDTDTDAGTGTDAVSGATGAVDAAKLDTVIAKRRAFKWAAATSFSLIEILAFFPLLAASQPFIFKTPLSLTLLQFLLLYMLGFAGGVSKILVRVVYAVLYALAVGTLVSLAFQGAGWQGWISSVLGLFVVLRGIKLAGTPWTVMFPAPVFSVGLLTYFIAVPVMTYVEKLQPYRALTNGLGFLALVIFLFYLNRVQLMGATLSGYNKAFSSVSLSVRRLSRIWLIVILAIIALIGFFPQLKDGVYWLFKRIVAFIVGLFPESKPQETPPPTSMPSPPAGLPSMEEGEPSWLAQLLEKMAVYVGYTIAGILIILTLYLLIKKLLPLVMKGIRKLLGRLRMDTNHSDDSSYQDEKELLLEWKDIPKNWLSGLNRFFSRDDKRKVQWAQLQNNKERIRYLYTALILQASDKGYKLNKSHTPYEVERELSSSGISSAIPLARDNMGSRAGNKLNYEKNGTAGSANEKNSIAELYNKVRYGDSDISDAEMKTIMETAEPLTKKRV</sequence>
<feature type="region of interest" description="Disordered" evidence="1">
    <location>
        <begin position="276"/>
        <end position="297"/>
    </location>
</feature>
<proteinExistence type="predicted"/>
<feature type="transmembrane region" description="Helical" evidence="2">
    <location>
        <begin position="154"/>
        <end position="180"/>
    </location>
</feature>
<keyword evidence="2" id="KW-0812">Transmembrane</keyword>
<evidence type="ECO:0000313" key="4">
    <source>
        <dbReference type="Proteomes" id="UP001519287"/>
    </source>
</evidence>
<reference evidence="3 4" key="1">
    <citation type="submission" date="2021-03" db="EMBL/GenBank/DDBJ databases">
        <title>Genomic Encyclopedia of Type Strains, Phase IV (KMG-IV): sequencing the most valuable type-strain genomes for metagenomic binning, comparative biology and taxonomic classification.</title>
        <authorList>
            <person name="Goeker M."/>
        </authorList>
    </citation>
    <scope>NUCLEOTIDE SEQUENCE [LARGE SCALE GENOMIC DNA]</scope>
    <source>
        <strain evidence="3 4">DSM 26048</strain>
    </source>
</reference>
<evidence type="ECO:0000256" key="1">
    <source>
        <dbReference type="SAM" id="MobiDB-lite"/>
    </source>
</evidence>
<feature type="transmembrane region" description="Helical" evidence="2">
    <location>
        <begin position="235"/>
        <end position="253"/>
    </location>
</feature>
<feature type="transmembrane region" description="Helical" evidence="2">
    <location>
        <begin position="103"/>
        <end position="124"/>
    </location>
</feature>
<keyword evidence="4" id="KW-1185">Reference proteome</keyword>
<feature type="transmembrane region" description="Helical" evidence="2">
    <location>
        <begin position="186"/>
        <end position="205"/>
    </location>
</feature>
<keyword evidence="2" id="KW-0472">Membrane</keyword>
<name>A0ABS4ITR3_9BACL</name>
<dbReference type="Proteomes" id="UP001519287">
    <property type="component" value="Unassembled WGS sequence"/>
</dbReference>
<comment type="caution">
    <text evidence="3">The sequence shown here is derived from an EMBL/GenBank/DDBJ whole genome shotgun (WGS) entry which is preliminary data.</text>
</comment>
<accession>A0ABS4ITR3</accession>